<evidence type="ECO:0000259" key="1">
    <source>
        <dbReference type="PROSITE" id="PS51677"/>
    </source>
</evidence>
<dbReference type="Pfam" id="PF01522">
    <property type="entry name" value="Polysacc_deac_1"/>
    <property type="match status" value="1"/>
</dbReference>
<dbReference type="InterPro" id="IPR002509">
    <property type="entry name" value="NODB_dom"/>
</dbReference>
<evidence type="ECO:0000313" key="2">
    <source>
        <dbReference type="EMBL" id="XDK34193.1"/>
    </source>
</evidence>
<feature type="domain" description="NodB homology" evidence="1">
    <location>
        <begin position="129"/>
        <end position="305"/>
    </location>
</feature>
<dbReference type="Gene3D" id="3.20.20.370">
    <property type="entry name" value="Glycoside hydrolase/deacetylase"/>
    <property type="match status" value="1"/>
</dbReference>
<organism evidence="2">
    <name type="scientific">Ornithinibacillus sp. 4-3</name>
    <dbReference type="NCBI Taxonomy" id="3231488"/>
    <lineage>
        <taxon>Bacteria</taxon>
        <taxon>Bacillati</taxon>
        <taxon>Bacillota</taxon>
        <taxon>Bacilli</taxon>
        <taxon>Bacillales</taxon>
        <taxon>Bacillaceae</taxon>
        <taxon>Ornithinibacillus</taxon>
    </lineage>
</organism>
<dbReference type="InterPro" id="IPR022029">
    <property type="entry name" value="YoaR-like_PG-bd"/>
</dbReference>
<protein>
    <submittedName>
        <fullName evidence="2">Polysaccharide deacetylase family protein</fullName>
    </submittedName>
</protein>
<proteinExistence type="predicted"/>
<dbReference type="InterPro" id="IPR050248">
    <property type="entry name" value="Polysacc_deacetylase_ArnD"/>
</dbReference>
<sequence>MQKNKIIIHFIVFTIAFFIAVQVHPDKHIFPNVSNVLPAVAVKEKNLREEIEEKKESYEEQPQDAYIDEVWKKTPGRNGRKVDVEKSLEKMKKENRFDESLLVYKNIKPKVSIEDLPPAPIYRGHPEKQMVSLLINVAWGTEHIPTILEILEDQKVRANFFLDGKWAKENMKMVKKIAEAGHVIGSHAYNHPDMAMLTEDQMKENIEQTNNIIQSIIGHPPEWFAPPSGSFNDKVVEIAHQFDMETILWTVDTIDWKKPSVSVMINRVISNIHPGAMILMHPTPSVANGLAELIDELKQKDYQIDAIDKLLDESR</sequence>
<dbReference type="AlphaFoldDB" id="A0AB39HV39"/>
<name>A0AB39HV39_9BACI</name>
<dbReference type="GO" id="GO:0016810">
    <property type="term" value="F:hydrolase activity, acting on carbon-nitrogen (but not peptide) bonds"/>
    <property type="evidence" value="ECO:0007669"/>
    <property type="project" value="InterPro"/>
</dbReference>
<dbReference type="InterPro" id="IPR014228">
    <property type="entry name" value="Spore_polysacc_deacetyl_YlxY"/>
</dbReference>
<dbReference type="Pfam" id="PF12229">
    <property type="entry name" value="PG_binding_4"/>
    <property type="match status" value="1"/>
</dbReference>
<dbReference type="RefSeq" id="WP_368654870.1">
    <property type="nucleotide sequence ID" value="NZ_CP162599.1"/>
</dbReference>
<dbReference type="GO" id="GO:0016020">
    <property type="term" value="C:membrane"/>
    <property type="evidence" value="ECO:0007669"/>
    <property type="project" value="TreeGrafter"/>
</dbReference>
<dbReference type="GO" id="GO:0005975">
    <property type="term" value="P:carbohydrate metabolic process"/>
    <property type="evidence" value="ECO:0007669"/>
    <property type="project" value="InterPro"/>
</dbReference>
<dbReference type="SUPFAM" id="SSF88713">
    <property type="entry name" value="Glycoside hydrolase/deacetylase"/>
    <property type="match status" value="1"/>
</dbReference>
<reference evidence="2" key="1">
    <citation type="submission" date="2024-07" db="EMBL/GenBank/DDBJ databases">
        <title>Halotolerant mesophilic bacterium Ornithinibacillus sp. 4-3, sp. nov., isolated from soil.</title>
        <authorList>
            <person name="Sidarenka A.V."/>
            <person name="Guliayeva D.E."/>
            <person name="Leanovich S.I."/>
            <person name="Hileuskaya K.S."/>
            <person name="Akhremchuk A.E."/>
            <person name="Sikolenko M.A."/>
            <person name="Valentovich L.N."/>
        </authorList>
    </citation>
    <scope>NUCLEOTIDE SEQUENCE</scope>
    <source>
        <strain evidence="2">4-3</strain>
    </source>
</reference>
<dbReference type="EMBL" id="CP162599">
    <property type="protein sequence ID" value="XDK34193.1"/>
    <property type="molecule type" value="Genomic_DNA"/>
</dbReference>
<dbReference type="PANTHER" id="PTHR10587:SF80">
    <property type="entry name" value="CHITOOLIGOSACCHARIDE DEACETYLASE"/>
    <property type="match status" value="1"/>
</dbReference>
<dbReference type="NCBIfam" id="TIGR02873">
    <property type="entry name" value="spore_ylxY"/>
    <property type="match status" value="1"/>
</dbReference>
<dbReference type="PANTHER" id="PTHR10587">
    <property type="entry name" value="GLYCOSYL TRANSFERASE-RELATED"/>
    <property type="match status" value="1"/>
</dbReference>
<gene>
    <name evidence="2" type="ORF">AB4Y30_07545</name>
</gene>
<accession>A0AB39HV39</accession>
<dbReference type="InterPro" id="IPR011330">
    <property type="entry name" value="Glyco_hydro/deAcase_b/a-brl"/>
</dbReference>
<dbReference type="PROSITE" id="PS51677">
    <property type="entry name" value="NODB"/>
    <property type="match status" value="1"/>
</dbReference>
<dbReference type="CDD" id="cd10950">
    <property type="entry name" value="CE4_BsYlxY_like"/>
    <property type="match status" value="1"/>
</dbReference>